<dbReference type="Proteomes" id="UP000887576">
    <property type="component" value="Unplaced"/>
</dbReference>
<accession>A0AC34QMP2</accession>
<evidence type="ECO:0000313" key="1">
    <source>
        <dbReference type="Proteomes" id="UP000887576"/>
    </source>
</evidence>
<reference evidence="2" key="1">
    <citation type="submission" date="2022-11" db="UniProtKB">
        <authorList>
            <consortium name="WormBaseParasite"/>
        </authorList>
    </citation>
    <scope>IDENTIFICATION</scope>
</reference>
<name>A0AC34QMP2_9BILA</name>
<sequence length="838" mass="94564">MVAIFVLFYLFAPNPINTQHVDKNYRIDCEPGRNQDHSYCTSIGCIEEADESGLNVPWCYFPPNTGYLAKNWTTESDKQLLLEKDAKSVKNPFGTDFQQLDFSWSELGSAVHLKISPTNQKRFRPPVPIDDSTPILSAEKLIVKSTNDPIFNFQITRQSTGQKIWDTTIGGLLFADQYIQIATILPSDKIYGFGDNVHGTLKHHFDRYLTYSMFARDQPPDSANPQNGNNIYGVQNFYLGLEPDGKAHGVFFFNSNAQEVTTGMAPSLIYRTIGGFLEFFYFPGPTPEEVIRQYTQVVGKPFLPPYWSLGFQLCRYGYTGTTEIRETLARMRAAEIPQDVQFSDIDYMDGHRDFSYDHNNFGDFPQLADELHNNYSMHLILIFDPAIEADYDAFQRAISDPDATQLVCPNQGSDSYWDNPPFPTRAGINHGFLFDKTTCMFGTTGRNTSLVYNTHNLYGWSESVATHSAIRKATGKRGVVISRSTFASSGRYAGHWLGDNTARWVDLQTSVIGAQEFNLFGIPYVGSDICGFLGDTNEELCLRWQQMGAFHSFSRNHNDKGRKLQDPAQWPTVAAAAKKANNFRYRHLPYLYSLHFAASLYGGTVVRPVFFEFPNDQTTVSIDYQFLWGPAMMIAPVVFQGATTVNVYLPNDALWYSMYDSYYGILQKNGNQTFAAPWTSLIPVFIRGGYILPRQASALTTVLARKNRFELIIALDKNNSANGELYWDDGESIPPNDLTNHNFYHFTYNFTANNAMGSLTIIKTKIASGITLPSLENIEIFGYPFYPNFKQITLNGKPLTLDGSDYSPFSKVVSMTAKQMIDLNSGDSKLVLQWQNTV</sequence>
<proteinExistence type="predicted"/>
<dbReference type="WBParaSite" id="JU765_v2.g1765.t1">
    <property type="protein sequence ID" value="JU765_v2.g1765.t1"/>
    <property type="gene ID" value="JU765_v2.g1765"/>
</dbReference>
<protein>
    <submittedName>
        <fullName evidence="2">P-type domain-containing protein</fullName>
    </submittedName>
</protein>
<organism evidence="1 2">
    <name type="scientific">Panagrolaimus sp. JU765</name>
    <dbReference type="NCBI Taxonomy" id="591449"/>
    <lineage>
        <taxon>Eukaryota</taxon>
        <taxon>Metazoa</taxon>
        <taxon>Ecdysozoa</taxon>
        <taxon>Nematoda</taxon>
        <taxon>Chromadorea</taxon>
        <taxon>Rhabditida</taxon>
        <taxon>Tylenchina</taxon>
        <taxon>Panagrolaimomorpha</taxon>
        <taxon>Panagrolaimoidea</taxon>
        <taxon>Panagrolaimidae</taxon>
        <taxon>Panagrolaimus</taxon>
    </lineage>
</organism>
<evidence type="ECO:0000313" key="2">
    <source>
        <dbReference type="WBParaSite" id="JU765_v2.g1765.t1"/>
    </source>
</evidence>